<keyword evidence="8" id="KW-0642">Proline metabolism</keyword>
<keyword evidence="12" id="KW-1185">Reference proteome</keyword>
<accession>A0ABU9E8X0</accession>
<dbReference type="Proteomes" id="UP001484239">
    <property type="component" value="Unassembled WGS sequence"/>
</dbReference>
<comment type="catalytic activity">
    <reaction evidence="9">
        <text>L-proline + a quinone = (S)-1-pyrroline-5-carboxylate + a quinol + H(+)</text>
        <dbReference type="Rhea" id="RHEA:23784"/>
        <dbReference type="ChEBI" id="CHEBI:15378"/>
        <dbReference type="ChEBI" id="CHEBI:17388"/>
        <dbReference type="ChEBI" id="CHEBI:24646"/>
        <dbReference type="ChEBI" id="CHEBI:60039"/>
        <dbReference type="ChEBI" id="CHEBI:132124"/>
        <dbReference type="EC" id="1.5.5.2"/>
    </reaction>
</comment>
<sequence length="305" mass="34326">MLRTALLWASTNPFLAERLPRYGFVRRAVRRFMPGEEPADALREGARLGSDGVPTLITCLGENVDSEQAAVRVTDEYLAVAESIRAAGLDMELSIKLTHLGLDQGVGLAARNLQRLAAATDGVVWVDMESSAYVDRTLDVWREARALHENVGICLQACLYRTERDYEELLPDQPHIRLVKGAYQEPPTVAMPKKSEVDEAYRRLAVRMIRERKEGLMGRPAIATHDGRLIAEAQRAAFETGLAPDRWEVAMLYGIGEAEQQRLVRGATPLRVLVSYGTHWFPWYMRRLAERPANVGFVLRQMVTR</sequence>
<evidence type="ECO:0000256" key="9">
    <source>
        <dbReference type="ARBA" id="ARBA00048779"/>
    </source>
</evidence>
<dbReference type="Gene3D" id="3.20.20.220">
    <property type="match status" value="1"/>
</dbReference>
<evidence type="ECO:0000256" key="5">
    <source>
        <dbReference type="ARBA" id="ARBA00022741"/>
    </source>
</evidence>
<keyword evidence="4" id="KW-0285">Flavoprotein</keyword>
<dbReference type="SUPFAM" id="SSF51730">
    <property type="entry name" value="FAD-linked oxidoreductase"/>
    <property type="match status" value="1"/>
</dbReference>
<keyword evidence="6" id="KW-0274">FAD</keyword>
<name>A0ABU9E8X0_9BACT</name>
<comment type="pathway">
    <text evidence="2">Amino-acid degradation; L-proline degradation into L-glutamate; L-glutamate from L-proline: step 1/2.</text>
</comment>
<evidence type="ECO:0000256" key="4">
    <source>
        <dbReference type="ARBA" id="ARBA00022630"/>
    </source>
</evidence>
<dbReference type="RefSeq" id="WP_405275016.1">
    <property type="nucleotide sequence ID" value="NZ_CP144380.1"/>
</dbReference>
<feature type="domain" description="Proline dehydrogenase" evidence="10">
    <location>
        <begin position="42"/>
        <end position="298"/>
    </location>
</feature>
<proteinExistence type="predicted"/>
<evidence type="ECO:0000256" key="6">
    <source>
        <dbReference type="ARBA" id="ARBA00022827"/>
    </source>
</evidence>
<evidence type="ECO:0000256" key="1">
    <source>
        <dbReference type="ARBA" id="ARBA00001974"/>
    </source>
</evidence>
<keyword evidence="7" id="KW-0560">Oxidoreductase</keyword>
<dbReference type="PANTHER" id="PTHR13914">
    <property type="entry name" value="PROLINE OXIDASE"/>
    <property type="match status" value="1"/>
</dbReference>
<organism evidence="11 12">
    <name type="scientific">Gaopeijia maritima</name>
    <dbReference type="NCBI Taxonomy" id="3119007"/>
    <lineage>
        <taxon>Bacteria</taxon>
        <taxon>Pseudomonadati</taxon>
        <taxon>Gemmatimonadota</taxon>
        <taxon>Longimicrobiia</taxon>
        <taxon>Gaopeijiales</taxon>
        <taxon>Gaopeijiaceae</taxon>
        <taxon>Gaopeijia</taxon>
    </lineage>
</organism>
<protein>
    <recommendedName>
        <fullName evidence="3">proline dehydrogenase</fullName>
        <ecNumber evidence="3">1.5.5.2</ecNumber>
    </recommendedName>
</protein>
<evidence type="ECO:0000256" key="2">
    <source>
        <dbReference type="ARBA" id="ARBA00004739"/>
    </source>
</evidence>
<evidence type="ECO:0000313" key="11">
    <source>
        <dbReference type="EMBL" id="MEK9500380.1"/>
    </source>
</evidence>
<dbReference type="EC" id="1.5.5.2" evidence="3"/>
<evidence type="ECO:0000256" key="3">
    <source>
        <dbReference type="ARBA" id="ARBA00012695"/>
    </source>
</evidence>
<dbReference type="InterPro" id="IPR029041">
    <property type="entry name" value="FAD-linked_oxidoreductase-like"/>
</dbReference>
<dbReference type="InterPro" id="IPR015659">
    <property type="entry name" value="Proline_oxidase"/>
</dbReference>
<comment type="caution">
    <text evidence="11">The sequence shown here is derived from an EMBL/GenBank/DDBJ whole genome shotgun (WGS) entry which is preliminary data.</text>
</comment>
<evidence type="ECO:0000256" key="7">
    <source>
        <dbReference type="ARBA" id="ARBA00023002"/>
    </source>
</evidence>
<dbReference type="EMBL" id="JBBHLI010000002">
    <property type="protein sequence ID" value="MEK9500380.1"/>
    <property type="molecule type" value="Genomic_DNA"/>
</dbReference>
<dbReference type="InterPro" id="IPR008219">
    <property type="entry name" value="PRODH_bac_arc"/>
</dbReference>
<gene>
    <name evidence="11" type="ORF">WI372_05275</name>
</gene>
<dbReference type="PIRSF" id="PIRSF000196">
    <property type="entry name" value="Pro_dehydrog"/>
    <property type="match status" value="1"/>
</dbReference>
<dbReference type="Pfam" id="PF01619">
    <property type="entry name" value="Pro_dh"/>
    <property type="match status" value="1"/>
</dbReference>
<comment type="cofactor">
    <cofactor evidence="1">
        <name>FAD</name>
        <dbReference type="ChEBI" id="CHEBI:57692"/>
    </cofactor>
</comment>
<evidence type="ECO:0000256" key="8">
    <source>
        <dbReference type="ARBA" id="ARBA00023062"/>
    </source>
</evidence>
<evidence type="ECO:0000313" key="12">
    <source>
        <dbReference type="Proteomes" id="UP001484239"/>
    </source>
</evidence>
<keyword evidence="5" id="KW-0547">Nucleotide-binding</keyword>
<dbReference type="InterPro" id="IPR002872">
    <property type="entry name" value="Proline_DH_dom"/>
</dbReference>
<reference evidence="11 12" key="1">
    <citation type="submission" date="2024-02" db="EMBL/GenBank/DDBJ databases">
        <title>A novel Gemmatimonadota bacterium.</title>
        <authorList>
            <person name="Du Z.-J."/>
            <person name="Ye Y.-Q."/>
        </authorList>
    </citation>
    <scope>NUCLEOTIDE SEQUENCE [LARGE SCALE GENOMIC DNA]</scope>
    <source>
        <strain evidence="11 12">DH-20</strain>
    </source>
</reference>
<evidence type="ECO:0000259" key="10">
    <source>
        <dbReference type="Pfam" id="PF01619"/>
    </source>
</evidence>
<dbReference type="PANTHER" id="PTHR13914:SF0">
    <property type="entry name" value="PROLINE DEHYDROGENASE 1, MITOCHONDRIAL"/>
    <property type="match status" value="1"/>
</dbReference>